<dbReference type="InterPro" id="IPR027393">
    <property type="entry name" value="Virus_scaffolding_prot_C"/>
</dbReference>
<sequence>MVSVKMLKPYYIKTDKEYVRIVLAYQYFSVVINEKDYQFIPIEANEFRINRRTQKVENVDAKFAFQNGKEVVYLTLAKLITLPDFLQQLHSIASSYYIKDDEENNEGDIQEDGFESVIIIEELEKMNVRRLIDKALDERNEQAFNELIKYL</sequence>
<dbReference type="EMBL" id="LGTK01000012">
    <property type="protein sequence ID" value="KPH76679.1"/>
    <property type="molecule type" value="Genomic_DNA"/>
</dbReference>
<proteinExistence type="predicted"/>
<dbReference type="RefSeq" id="WP_047184771.1">
    <property type="nucleotide sequence ID" value="NZ_JAHHXM010000001.1"/>
</dbReference>
<evidence type="ECO:0000259" key="1">
    <source>
        <dbReference type="Pfam" id="PF08858"/>
    </source>
</evidence>
<dbReference type="Gene3D" id="4.10.810.10">
    <property type="entry name" value="Virus Scaffolding Protein, Chain A"/>
    <property type="match status" value="1"/>
</dbReference>
<feature type="domain" description="IDEAL" evidence="1">
    <location>
        <begin position="122"/>
        <end position="149"/>
    </location>
</feature>
<protein>
    <recommendedName>
        <fullName evidence="1">IDEAL domain-containing protein</fullName>
    </recommendedName>
</protein>
<dbReference type="Proteomes" id="UP000037854">
    <property type="component" value="Unassembled WGS sequence"/>
</dbReference>
<dbReference type="InterPro" id="IPR014957">
    <property type="entry name" value="IDEAL_dom"/>
</dbReference>
<gene>
    <name evidence="2" type="ORF">AFL42_05265</name>
</gene>
<organism evidence="2 3">
    <name type="scientific">Oceanobacillus caeni</name>
    <dbReference type="NCBI Taxonomy" id="405946"/>
    <lineage>
        <taxon>Bacteria</taxon>
        <taxon>Bacillati</taxon>
        <taxon>Bacillota</taxon>
        <taxon>Bacilli</taxon>
        <taxon>Bacillales</taxon>
        <taxon>Bacillaceae</taxon>
        <taxon>Oceanobacillus</taxon>
    </lineage>
</organism>
<comment type="caution">
    <text evidence="2">The sequence shown here is derived from an EMBL/GenBank/DDBJ whole genome shotgun (WGS) entry which is preliminary data.</text>
</comment>
<accession>A0ABR5ML36</accession>
<reference evidence="2 3" key="1">
    <citation type="submission" date="2015-07" db="EMBL/GenBank/DDBJ databases">
        <title>High-quality draft genome sequence of Oceanobacillus caeni HM6, a bacillus isolated from a human feces.</title>
        <authorList>
            <person name="Kumar J."/>
            <person name="Verma M.K."/>
            <person name="Pandey R."/>
            <person name="Bhambi M."/>
            <person name="Chauhan N."/>
        </authorList>
    </citation>
    <scope>NUCLEOTIDE SEQUENCE [LARGE SCALE GENOMIC DNA]</scope>
    <source>
        <strain evidence="2 3">HM6</strain>
    </source>
</reference>
<dbReference type="Pfam" id="PF08858">
    <property type="entry name" value="IDEAL"/>
    <property type="match status" value="1"/>
</dbReference>
<evidence type="ECO:0000313" key="2">
    <source>
        <dbReference type="EMBL" id="KPH76679.1"/>
    </source>
</evidence>
<keyword evidence="3" id="KW-1185">Reference proteome</keyword>
<name>A0ABR5ML36_9BACI</name>
<evidence type="ECO:0000313" key="3">
    <source>
        <dbReference type="Proteomes" id="UP000037854"/>
    </source>
</evidence>